<name>A0A8H8R9W2_9HELO</name>
<dbReference type="SUPFAM" id="SSF57701">
    <property type="entry name" value="Zn2/Cys6 DNA-binding domain"/>
    <property type="match status" value="1"/>
</dbReference>
<dbReference type="InterPro" id="IPR036864">
    <property type="entry name" value="Zn2-C6_fun-type_DNA-bd_sf"/>
</dbReference>
<dbReference type="InterPro" id="IPR001138">
    <property type="entry name" value="Zn2Cys6_DnaBD"/>
</dbReference>
<keyword evidence="1" id="KW-0539">Nucleus</keyword>
<feature type="region of interest" description="Disordered" evidence="2">
    <location>
        <begin position="72"/>
        <end position="98"/>
    </location>
</feature>
<dbReference type="Gene3D" id="4.10.240.10">
    <property type="entry name" value="Zn(2)-C6 fungal-type DNA-binding domain"/>
    <property type="match status" value="1"/>
</dbReference>
<dbReference type="RefSeq" id="XP_031009123.1">
    <property type="nucleotide sequence ID" value="XM_031146560.1"/>
</dbReference>
<feature type="region of interest" description="Disordered" evidence="2">
    <location>
        <begin position="1"/>
        <end position="27"/>
    </location>
</feature>
<evidence type="ECO:0000256" key="2">
    <source>
        <dbReference type="SAM" id="MobiDB-lite"/>
    </source>
</evidence>
<dbReference type="AlphaFoldDB" id="A0A8H8R9W2"/>
<dbReference type="GO" id="GO:0008270">
    <property type="term" value="F:zinc ion binding"/>
    <property type="evidence" value="ECO:0007669"/>
    <property type="project" value="InterPro"/>
</dbReference>
<proteinExistence type="predicted"/>
<gene>
    <name evidence="4" type="ORF">LHYA1_G001580</name>
</gene>
<evidence type="ECO:0000256" key="1">
    <source>
        <dbReference type="ARBA" id="ARBA00023242"/>
    </source>
</evidence>
<dbReference type="PANTHER" id="PTHR35392">
    <property type="entry name" value="ZN(II)2CYS6 TRANSCRIPTION FACTOR (EUROFUNG)-RELATED-RELATED"/>
    <property type="match status" value="1"/>
</dbReference>
<evidence type="ECO:0000313" key="4">
    <source>
        <dbReference type="EMBL" id="TVY30337.1"/>
    </source>
</evidence>
<feature type="domain" description="Zn(2)-C6 fungal-type" evidence="3">
    <location>
        <begin position="318"/>
        <end position="352"/>
    </location>
</feature>
<sequence>MSYAYPHPPKPSRTPGGDQEHVPAVSVHEPDQWIDQAAQDFTTQAPYLTTNNYYHHGPDNFIQENWLSDTNQTWSAESSSQNQWSHDATPPFLASSEGSLGQERPFLYSDAEQSALDYNNNFNIYQPGDVSVLNERIASHPRSRIHPINEVAPYYHSRTPQESQFVPPIDQHLPFECASTTDSGPVEQYTQPNAFETSLPLDPSWLSSYPEAYSYSTATGSSPNLSASSSLPPKVELDWSNNEQLPNLPSNSRDTSKRKRESPQPTAKKGRPKDPQQGLAEFVLVFENAPGALAAIKHRRKLDAPVRKAARDVRKAGACHQCRFRKRTCSTGTPCSSCLKNGNGLHEIKCQRESPFVGRETYEYFRHSSTRRVVTFNVTIPIDTKSADYLNSEWTTVVIDGVGGLSHSIKLKAQKTRLSNFSPEEQKTIKQTEDQNQNKNKNFNAESVIILADGDSLGQQVEQWAVEYTSKFIHAAGPKFYATTIAQILGTAYVKKGLPESKLVGAMVRVASIAFVLRAGVKCSEPELSSRFRTIQAKIDTLLYERLILATNELFQKLQHLIFRTAGSLNRDSIYPVALVLWQLSRILCISSSHLSNIAQKFHSKANGQADYQFVNMRLVLSTHMALFRSSNPLLLNLTEKSNQDLLGGDADLIRLAGEMRKVVLTFRDKGFPEMKGSIAYRKEYFDMFRKVYDGM</sequence>
<dbReference type="InterPro" id="IPR052973">
    <property type="entry name" value="Fungal_sec-metab_reg_TF"/>
</dbReference>
<dbReference type="Pfam" id="PF00172">
    <property type="entry name" value="Zn_clus"/>
    <property type="match status" value="1"/>
</dbReference>
<keyword evidence="5" id="KW-1185">Reference proteome</keyword>
<dbReference type="Proteomes" id="UP000431533">
    <property type="component" value="Unassembled WGS sequence"/>
</dbReference>
<feature type="compositionally biased region" description="Low complexity" evidence="2">
    <location>
        <begin position="221"/>
        <end position="233"/>
    </location>
</feature>
<dbReference type="PROSITE" id="PS50048">
    <property type="entry name" value="ZN2_CY6_FUNGAL_2"/>
    <property type="match status" value="1"/>
</dbReference>
<accession>A0A8H8R9W2</accession>
<dbReference type="GO" id="GO:0000981">
    <property type="term" value="F:DNA-binding transcription factor activity, RNA polymerase II-specific"/>
    <property type="evidence" value="ECO:0007669"/>
    <property type="project" value="InterPro"/>
</dbReference>
<comment type="caution">
    <text evidence="4">The sequence shown here is derived from an EMBL/GenBank/DDBJ whole genome shotgun (WGS) entry which is preliminary data.</text>
</comment>
<evidence type="ECO:0000313" key="5">
    <source>
        <dbReference type="Proteomes" id="UP000431533"/>
    </source>
</evidence>
<organism evidence="4 5">
    <name type="scientific">Lachnellula hyalina</name>
    <dbReference type="NCBI Taxonomy" id="1316788"/>
    <lineage>
        <taxon>Eukaryota</taxon>
        <taxon>Fungi</taxon>
        <taxon>Dikarya</taxon>
        <taxon>Ascomycota</taxon>
        <taxon>Pezizomycotina</taxon>
        <taxon>Leotiomycetes</taxon>
        <taxon>Helotiales</taxon>
        <taxon>Lachnaceae</taxon>
        <taxon>Lachnellula</taxon>
    </lineage>
</organism>
<dbReference type="GeneID" id="41981778"/>
<feature type="compositionally biased region" description="Polar residues" evidence="2">
    <location>
        <begin position="72"/>
        <end position="86"/>
    </location>
</feature>
<reference evidence="4 5" key="1">
    <citation type="submission" date="2018-05" db="EMBL/GenBank/DDBJ databases">
        <title>Genome sequencing and assembly of the regulated plant pathogen Lachnellula willkommii and related sister species for the development of diagnostic species identification markers.</title>
        <authorList>
            <person name="Giroux E."/>
            <person name="Bilodeau G."/>
        </authorList>
    </citation>
    <scope>NUCLEOTIDE SEQUENCE [LARGE SCALE GENOMIC DNA]</scope>
    <source>
        <strain evidence="4 5">CBS 185.66</strain>
    </source>
</reference>
<evidence type="ECO:0000259" key="3">
    <source>
        <dbReference type="PROSITE" id="PS50048"/>
    </source>
</evidence>
<feature type="compositionally biased region" description="Polar residues" evidence="2">
    <location>
        <begin position="239"/>
        <end position="253"/>
    </location>
</feature>
<dbReference type="CDD" id="cd00067">
    <property type="entry name" value="GAL4"/>
    <property type="match status" value="1"/>
</dbReference>
<protein>
    <recommendedName>
        <fullName evidence="3">Zn(2)-C6 fungal-type domain-containing protein</fullName>
    </recommendedName>
</protein>
<dbReference type="OrthoDB" id="5426982at2759"/>
<feature type="compositionally biased region" description="Pro residues" evidence="2">
    <location>
        <begin position="1"/>
        <end position="12"/>
    </location>
</feature>
<feature type="region of interest" description="Disordered" evidence="2">
    <location>
        <begin position="216"/>
        <end position="276"/>
    </location>
</feature>
<dbReference type="EMBL" id="QGMH01000008">
    <property type="protein sequence ID" value="TVY30337.1"/>
    <property type="molecule type" value="Genomic_DNA"/>
</dbReference>